<evidence type="ECO:0000313" key="1">
    <source>
        <dbReference type="EMBL" id="MFC0581127.1"/>
    </source>
</evidence>
<dbReference type="RefSeq" id="WP_377457716.1">
    <property type="nucleotide sequence ID" value="NZ_JBHLUB010000001.1"/>
</dbReference>
<evidence type="ECO:0000313" key="2">
    <source>
        <dbReference type="Proteomes" id="UP001589862"/>
    </source>
</evidence>
<dbReference type="EMBL" id="JBHLUB010000001">
    <property type="protein sequence ID" value="MFC0581127.1"/>
    <property type="molecule type" value="Genomic_DNA"/>
</dbReference>
<proteinExistence type="predicted"/>
<gene>
    <name evidence="1" type="ORF">ACFFFR_01810</name>
</gene>
<keyword evidence="2" id="KW-1185">Reference proteome</keyword>
<dbReference type="Proteomes" id="UP001589862">
    <property type="component" value="Unassembled WGS sequence"/>
</dbReference>
<sequence length="67" mass="7021">MGGVLLIPRLVSTGVPLLATTQAFPVDAYKALIPRFRGYLLFGYGLTRVPASTATTITLTEAAVVGI</sequence>
<accession>A0ABV6P7L9</accession>
<protein>
    <submittedName>
        <fullName evidence="1">EamA family transporter</fullName>
    </submittedName>
</protein>
<organism evidence="1 2">
    <name type="scientific">Micrococcoides hystricis</name>
    <dbReference type="NCBI Taxonomy" id="1572761"/>
    <lineage>
        <taxon>Bacteria</taxon>
        <taxon>Bacillati</taxon>
        <taxon>Actinomycetota</taxon>
        <taxon>Actinomycetes</taxon>
        <taxon>Micrococcales</taxon>
        <taxon>Micrococcaceae</taxon>
        <taxon>Micrococcoides</taxon>
    </lineage>
</organism>
<name>A0ABV6P7L9_9MICC</name>
<comment type="caution">
    <text evidence="1">The sequence shown here is derived from an EMBL/GenBank/DDBJ whole genome shotgun (WGS) entry which is preliminary data.</text>
</comment>
<reference evidence="1 2" key="1">
    <citation type="submission" date="2024-09" db="EMBL/GenBank/DDBJ databases">
        <authorList>
            <person name="Sun Q."/>
            <person name="Mori K."/>
        </authorList>
    </citation>
    <scope>NUCLEOTIDE SEQUENCE [LARGE SCALE GENOMIC DNA]</scope>
    <source>
        <strain evidence="1 2">NCAIM B.02604</strain>
    </source>
</reference>